<keyword evidence="3 4" id="KW-0732">Signal</keyword>
<accession>A0A5E7HYN4</accession>
<evidence type="ECO:0000313" key="5">
    <source>
        <dbReference type="EMBL" id="VVO69284.1"/>
    </source>
</evidence>
<feature type="signal peptide" evidence="4">
    <location>
        <begin position="1"/>
        <end position="23"/>
    </location>
</feature>
<dbReference type="InterPro" id="IPR005318">
    <property type="entry name" value="OM_porin_bac"/>
</dbReference>
<dbReference type="InterPro" id="IPR023614">
    <property type="entry name" value="Porin_dom_sf"/>
</dbReference>
<dbReference type="PANTHER" id="PTHR34596">
    <property type="entry name" value="CHITOPORIN"/>
    <property type="match status" value="1"/>
</dbReference>
<dbReference type="RefSeq" id="WP_150779012.1">
    <property type="nucleotide sequence ID" value="NZ_CABVIH010000005.1"/>
</dbReference>
<dbReference type="GO" id="GO:0015288">
    <property type="term" value="F:porin activity"/>
    <property type="evidence" value="ECO:0007669"/>
    <property type="project" value="TreeGrafter"/>
</dbReference>
<evidence type="ECO:0000256" key="3">
    <source>
        <dbReference type="ARBA" id="ARBA00022729"/>
    </source>
</evidence>
<sequence precursor="true">MSVKKISTTLVFGSIALSGQAFADFLGDSKATLGMRNFYFNNDNRDGTAAPSKTEEWAQGFMLDVKSGYTDGTVGFGVDTLGLLGITLDSGKGRHVGSSMIPSTSDNRAVDEWSRLGLTGKVKISKTELRYGTLIPKLPILVANDGRVLPQTFEGGQITSSEFKDLTLTGGRIEHATGRGSTDQTGLAVLGGTRESNQFDFVGGDWKVTKDLTAQYYYAHLENYYNQQFFGLIHTLSFSDNQSLKTDLRYFKTDSSGENSSGTSGYRISGYTENGDGVIDNRTWSAALVYSIGGHAITAGYQSVSDGSNFTQPNQGSLVDKGAGGSSLYLYTDRLMQSFNRAGERTSFGQYAYDFAALGVPGLKASVMYVSGDNIKTRTGDNQKEWERDIFLDYVVQSGALKNVGFGWRNGKSNSEAARDQDQNRVFVSYSIPLL</sequence>
<evidence type="ECO:0000256" key="2">
    <source>
        <dbReference type="ARBA" id="ARBA00022448"/>
    </source>
</evidence>
<dbReference type="Gene3D" id="2.40.160.10">
    <property type="entry name" value="Porin"/>
    <property type="match status" value="1"/>
</dbReference>
<protein>
    <submittedName>
        <fullName evidence="5">Porin-like protein NicP</fullName>
    </submittedName>
</protein>
<gene>
    <name evidence="5" type="primary">nicP_2</name>
    <name evidence="5" type="ORF">PS880_01218</name>
</gene>
<reference evidence="5 6" key="1">
    <citation type="submission" date="2019-09" db="EMBL/GenBank/DDBJ databases">
        <authorList>
            <person name="Chandra G."/>
            <person name="Truman W A."/>
        </authorList>
    </citation>
    <scope>NUCLEOTIDE SEQUENCE [LARGE SCALE GENOMIC DNA]</scope>
    <source>
        <strain evidence="5">PS880</strain>
    </source>
</reference>
<proteinExistence type="inferred from homology"/>
<name>A0A5E7HYN4_PSEFL</name>
<dbReference type="OrthoDB" id="6759120at2"/>
<comment type="similarity">
    <text evidence="1">Belongs to the outer membrane porin (Opr) (TC 1.B.25) family.</text>
</comment>
<dbReference type="Proteomes" id="UP000375525">
    <property type="component" value="Unassembled WGS sequence"/>
</dbReference>
<organism evidence="5 6">
    <name type="scientific">Pseudomonas fluorescens</name>
    <dbReference type="NCBI Taxonomy" id="294"/>
    <lineage>
        <taxon>Bacteria</taxon>
        <taxon>Pseudomonadati</taxon>
        <taxon>Pseudomonadota</taxon>
        <taxon>Gammaproteobacteria</taxon>
        <taxon>Pseudomonadales</taxon>
        <taxon>Pseudomonadaceae</taxon>
        <taxon>Pseudomonas</taxon>
    </lineage>
</organism>
<evidence type="ECO:0000313" key="6">
    <source>
        <dbReference type="Proteomes" id="UP000375525"/>
    </source>
</evidence>
<dbReference type="EMBL" id="CABVIH010000005">
    <property type="protein sequence ID" value="VVO69284.1"/>
    <property type="molecule type" value="Genomic_DNA"/>
</dbReference>
<dbReference type="AlphaFoldDB" id="A0A5E7HYN4"/>
<dbReference type="Pfam" id="PF03573">
    <property type="entry name" value="OprD"/>
    <property type="match status" value="1"/>
</dbReference>
<keyword evidence="2" id="KW-0813">Transport</keyword>
<evidence type="ECO:0000256" key="4">
    <source>
        <dbReference type="SAM" id="SignalP"/>
    </source>
</evidence>
<evidence type="ECO:0000256" key="1">
    <source>
        <dbReference type="ARBA" id="ARBA00009075"/>
    </source>
</evidence>
<dbReference type="PANTHER" id="PTHR34596:SF2">
    <property type="entry name" value="CHITOPORIN"/>
    <property type="match status" value="1"/>
</dbReference>
<dbReference type="GO" id="GO:0016020">
    <property type="term" value="C:membrane"/>
    <property type="evidence" value="ECO:0007669"/>
    <property type="project" value="InterPro"/>
</dbReference>
<feature type="chain" id="PRO_5023123033" evidence="4">
    <location>
        <begin position="24"/>
        <end position="435"/>
    </location>
</feature>